<proteinExistence type="predicted"/>
<dbReference type="OrthoDB" id="10513831at2759"/>
<evidence type="ECO:0000313" key="2">
    <source>
        <dbReference type="EMBL" id="EUC40457.1"/>
    </source>
</evidence>
<gene>
    <name evidence="2" type="ORF">COCMIDRAFT_108788</name>
</gene>
<keyword evidence="1" id="KW-0812">Transmembrane</keyword>
<feature type="transmembrane region" description="Helical" evidence="1">
    <location>
        <begin position="55"/>
        <end position="75"/>
    </location>
</feature>
<keyword evidence="1" id="KW-1133">Transmembrane helix</keyword>
<sequence length="77" mass="8747">MTAQADGRIRVHRSHHLTRSCIICVSKVILYPTTTTTQYCSKNKFARLHVTSTPLLVTLVQYTLHGILVITIRMLPQ</sequence>
<dbReference type="Proteomes" id="UP000054032">
    <property type="component" value="Unassembled WGS sequence"/>
</dbReference>
<keyword evidence="3" id="KW-1185">Reference proteome</keyword>
<dbReference type="KEGG" id="bor:COCMIDRAFT_108788"/>
<reference evidence="2 3" key="1">
    <citation type="journal article" date="2013" name="PLoS Genet.">
        <title>Comparative genome structure, secondary metabolite, and effector coding capacity across Cochliobolus pathogens.</title>
        <authorList>
            <person name="Condon B.J."/>
            <person name="Leng Y."/>
            <person name="Wu D."/>
            <person name="Bushley K.E."/>
            <person name="Ohm R.A."/>
            <person name="Otillar R."/>
            <person name="Martin J."/>
            <person name="Schackwitz W."/>
            <person name="Grimwood J."/>
            <person name="MohdZainudin N."/>
            <person name="Xue C."/>
            <person name="Wang R."/>
            <person name="Manning V.A."/>
            <person name="Dhillon B."/>
            <person name="Tu Z.J."/>
            <person name="Steffenson B.J."/>
            <person name="Salamov A."/>
            <person name="Sun H."/>
            <person name="Lowry S."/>
            <person name="LaButti K."/>
            <person name="Han J."/>
            <person name="Copeland A."/>
            <person name="Lindquist E."/>
            <person name="Barry K."/>
            <person name="Schmutz J."/>
            <person name="Baker S.E."/>
            <person name="Ciuffetti L.M."/>
            <person name="Grigoriev I.V."/>
            <person name="Zhong S."/>
            <person name="Turgeon B.G."/>
        </authorList>
    </citation>
    <scope>NUCLEOTIDE SEQUENCE [LARGE SCALE GENOMIC DNA]</scope>
    <source>
        <strain evidence="2 3">ATCC 44560</strain>
    </source>
</reference>
<dbReference type="EMBL" id="KI964164">
    <property type="protein sequence ID" value="EUC40457.1"/>
    <property type="molecule type" value="Genomic_DNA"/>
</dbReference>
<name>W6YME7_COCMI</name>
<evidence type="ECO:0000256" key="1">
    <source>
        <dbReference type="SAM" id="Phobius"/>
    </source>
</evidence>
<dbReference type="AlphaFoldDB" id="W6YME7"/>
<dbReference type="GeneID" id="19119309"/>
<evidence type="ECO:0000313" key="3">
    <source>
        <dbReference type="Proteomes" id="UP000054032"/>
    </source>
</evidence>
<organism evidence="2 3">
    <name type="scientific">Bipolaris oryzae ATCC 44560</name>
    <dbReference type="NCBI Taxonomy" id="930090"/>
    <lineage>
        <taxon>Eukaryota</taxon>
        <taxon>Fungi</taxon>
        <taxon>Dikarya</taxon>
        <taxon>Ascomycota</taxon>
        <taxon>Pezizomycotina</taxon>
        <taxon>Dothideomycetes</taxon>
        <taxon>Pleosporomycetidae</taxon>
        <taxon>Pleosporales</taxon>
        <taxon>Pleosporineae</taxon>
        <taxon>Pleosporaceae</taxon>
        <taxon>Bipolaris</taxon>
    </lineage>
</organism>
<accession>W6YME7</accession>
<keyword evidence="1" id="KW-0472">Membrane</keyword>
<dbReference type="RefSeq" id="XP_007693031.1">
    <property type="nucleotide sequence ID" value="XM_007694841.1"/>
</dbReference>
<dbReference type="HOGENOM" id="CLU_2637712_0_0_1"/>
<protein>
    <submittedName>
        <fullName evidence="2">Uncharacterized protein</fullName>
    </submittedName>
</protein>